<evidence type="ECO:0000313" key="2">
    <source>
        <dbReference type="Proteomes" id="UP000234865"/>
    </source>
</evidence>
<name>A0A2R7XZZ3_LACLL</name>
<reference evidence="2" key="1">
    <citation type="submission" date="2016-08" db="EMBL/GenBank/DDBJ databases">
        <title>Comparative genomics of Lactococcus lactis strain WFLU12 isolated from the gastrointestinal tract of wild olive flounder (Paralichythys olivaceus).</title>
        <authorList>
            <person name="Nguyen T.L."/>
            <person name="Kim D.-H."/>
        </authorList>
    </citation>
    <scope>NUCLEOTIDE SEQUENCE [LARGE SCALE GENOMIC DNA]</scope>
    <source>
        <strain evidence="2">WFLU12</strain>
    </source>
</reference>
<comment type="caution">
    <text evidence="1">The sequence shown here is derived from an EMBL/GenBank/DDBJ whole genome shotgun (WGS) entry which is preliminary data.</text>
</comment>
<dbReference type="Proteomes" id="UP000234865">
    <property type="component" value="Unassembled WGS sequence"/>
</dbReference>
<organism evidence="1 2">
    <name type="scientific">Lactococcus lactis subsp. lactis</name>
    <name type="common">Streptococcus lactis</name>
    <dbReference type="NCBI Taxonomy" id="1360"/>
    <lineage>
        <taxon>Bacteria</taxon>
        <taxon>Bacillati</taxon>
        <taxon>Bacillota</taxon>
        <taxon>Bacilli</taxon>
        <taxon>Lactobacillales</taxon>
        <taxon>Streptococcaceae</taxon>
        <taxon>Lactococcus</taxon>
    </lineage>
</organism>
<proteinExistence type="predicted"/>
<evidence type="ECO:0000313" key="1">
    <source>
        <dbReference type="EMBL" id="PUA16114.1"/>
    </source>
</evidence>
<sequence>MNSNEQRAHEVALRYTEMKFNQIYEMKKVEDNLDPLSFSDVYIEIYNIMSEKLCDK</sequence>
<dbReference type="AlphaFoldDB" id="A0A2R7XZZ3"/>
<protein>
    <submittedName>
        <fullName evidence="1">Uncharacterized protein</fullName>
    </submittedName>
</protein>
<gene>
    <name evidence="1" type="ORF">CYU10_002560</name>
</gene>
<accession>A0A2R7XZZ3</accession>
<dbReference type="EMBL" id="PKRZ01000002">
    <property type="protein sequence ID" value="PUA16114.1"/>
    <property type="molecule type" value="Genomic_DNA"/>
</dbReference>